<dbReference type="RefSeq" id="WP_212007559.1">
    <property type="nucleotide sequence ID" value="NZ_JAAFYZ010000007.1"/>
</dbReference>
<evidence type="ECO:0000256" key="1">
    <source>
        <dbReference type="ARBA" id="ARBA00022729"/>
    </source>
</evidence>
<dbReference type="Pfam" id="PF10503">
    <property type="entry name" value="Esterase_PHB"/>
    <property type="match status" value="1"/>
</dbReference>
<protein>
    <submittedName>
        <fullName evidence="3">Prolyl oligopeptidase family serine peptidase</fullName>
    </submittedName>
</protein>
<keyword evidence="1" id="KW-0732">Signal</keyword>
<evidence type="ECO:0000256" key="2">
    <source>
        <dbReference type="ARBA" id="ARBA00022801"/>
    </source>
</evidence>
<name>A0ABS5KK57_9ACTN</name>
<dbReference type="EMBL" id="JAAFYZ010000007">
    <property type="protein sequence ID" value="MBS2545906.1"/>
    <property type="molecule type" value="Genomic_DNA"/>
</dbReference>
<proteinExistence type="predicted"/>
<accession>A0ABS5KK57</accession>
<comment type="caution">
    <text evidence="3">The sequence shown here is derived from an EMBL/GenBank/DDBJ whole genome shotgun (WGS) entry which is preliminary data.</text>
</comment>
<gene>
    <name evidence="3" type="ORF">KGQ19_03395</name>
</gene>
<organism evidence="3 4">
    <name type="scientific">Catenulispora pinistramenti</name>
    <dbReference type="NCBI Taxonomy" id="2705254"/>
    <lineage>
        <taxon>Bacteria</taxon>
        <taxon>Bacillati</taxon>
        <taxon>Actinomycetota</taxon>
        <taxon>Actinomycetes</taxon>
        <taxon>Catenulisporales</taxon>
        <taxon>Catenulisporaceae</taxon>
        <taxon>Catenulispora</taxon>
    </lineage>
</organism>
<reference evidence="3 4" key="1">
    <citation type="submission" date="2020-02" db="EMBL/GenBank/DDBJ databases">
        <title>Acidophilic actinobacteria isolated from forest soil.</title>
        <authorList>
            <person name="Golinska P."/>
        </authorList>
    </citation>
    <scope>NUCLEOTIDE SEQUENCE [LARGE SCALE GENOMIC DNA]</scope>
    <source>
        <strain evidence="3 4">NL8</strain>
    </source>
</reference>
<dbReference type="InterPro" id="IPR010126">
    <property type="entry name" value="Esterase_phb"/>
</dbReference>
<dbReference type="SUPFAM" id="SSF53474">
    <property type="entry name" value="alpha/beta-Hydrolases"/>
    <property type="match status" value="2"/>
</dbReference>
<dbReference type="InterPro" id="IPR029058">
    <property type="entry name" value="AB_hydrolase_fold"/>
</dbReference>
<keyword evidence="2" id="KW-0378">Hydrolase</keyword>
<dbReference type="Gene3D" id="3.40.50.1820">
    <property type="entry name" value="alpha/beta hydrolase"/>
    <property type="match status" value="1"/>
</dbReference>
<evidence type="ECO:0000313" key="4">
    <source>
        <dbReference type="Proteomes" id="UP000730482"/>
    </source>
</evidence>
<dbReference type="PANTHER" id="PTHR43037:SF1">
    <property type="entry name" value="BLL1128 PROTEIN"/>
    <property type="match status" value="1"/>
</dbReference>
<keyword evidence="4" id="KW-1185">Reference proteome</keyword>
<sequence>MRTRVRAFIAGTVLITATMGTTAFMSEQASATPAAGHPGTSTATSSTAAFPGPGKYLHQTFNDHGDIYNYSLYIPSTYRASAAAPLVVLLHGCDTTADQRAASSQFDQVAEQNGVITLYPDGDAVDRTLNKECWRAADFPAGETRGHGDAGAIAGMTHAVMAAWHIDPQRVYAMGMSSGGFETSMLGADYPDLYAAIGVFSGAAYDRGPIGCLGTWIPAADTTSLARKASAQMGPRQRDVPAIFFHGDADKTVPYQCGRQALEQWRQTDNSALAARNLEPIAPQPTEVTNATTPSGQAYTVEDYDRGTRDCVALQFWTVHGMGHQWSGGSSDPAYATMTDPDGPDASQAAWRFFDRIRMGGAPCAHD</sequence>
<dbReference type="Proteomes" id="UP000730482">
    <property type="component" value="Unassembled WGS sequence"/>
</dbReference>
<dbReference type="PANTHER" id="PTHR43037">
    <property type="entry name" value="UNNAMED PRODUCT-RELATED"/>
    <property type="match status" value="1"/>
</dbReference>
<evidence type="ECO:0000313" key="3">
    <source>
        <dbReference type="EMBL" id="MBS2545906.1"/>
    </source>
</evidence>
<dbReference type="InterPro" id="IPR050955">
    <property type="entry name" value="Plant_Biomass_Hydrol_Est"/>
</dbReference>